<reference evidence="1 3" key="1">
    <citation type="submission" date="2016-07" db="EMBL/GenBank/DDBJ databases">
        <authorList>
            <person name="Jeong J.-J."/>
            <person name="Kim D.W."/>
            <person name="Sang M.K."/>
            <person name="Choi I.-G."/>
            <person name="Kim K.D."/>
        </authorList>
    </citation>
    <scope>NUCLEOTIDE SEQUENCE [LARGE SCALE GENOMIC DNA]</scope>
    <source>
        <strain evidence="1 3">C-26</strain>
    </source>
</reference>
<dbReference type="STRING" id="1423959.SAMN05444407_105318"/>
<name>A0A1M7CQZ6_9FLAO</name>
<evidence type="ECO:0000313" key="2">
    <source>
        <dbReference type="EMBL" id="SHL69269.1"/>
    </source>
</evidence>
<gene>
    <name evidence="1" type="ORF">BBH99_20195</name>
    <name evidence="2" type="ORF">SAMN05444407_105318</name>
</gene>
<accession>A0A1M7CQZ6</accession>
<keyword evidence="3" id="KW-1185">Reference proteome</keyword>
<dbReference type="Proteomes" id="UP000093508">
    <property type="component" value="Unassembled WGS sequence"/>
</dbReference>
<dbReference type="EMBL" id="FRBM01000005">
    <property type="protein sequence ID" value="SHL69269.1"/>
    <property type="molecule type" value="Genomic_DNA"/>
</dbReference>
<evidence type="ECO:0000313" key="1">
    <source>
        <dbReference type="EMBL" id="OCA78932.1"/>
    </source>
</evidence>
<evidence type="ECO:0000313" key="4">
    <source>
        <dbReference type="Proteomes" id="UP000184069"/>
    </source>
</evidence>
<reference evidence="2 4" key="2">
    <citation type="submission" date="2016-11" db="EMBL/GenBank/DDBJ databases">
        <authorList>
            <person name="Jaros S."/>
            <person name="Januszkiewicz K."/>
            <person name="Wedrychowicz H."/>
        </authorList>
    </citation>
    <scope>NUCLEOTIDE SEQUENCE [LARGE SCALE GENOMIC DNA]</scope>
    <source>
        <strain evidence="2 4">DSM 27621</strain>
    </source>
</reference>
<dbReference type="EMBL" id="MAYF01000127">
    <property type="protein sequence ID" value="OCA78932.1"/>
    <property type="molecule type" value="Genomic_DNA"/>
</dbReference>
<proteinExistence type="predicted"/>
<sequence>MKKNIFDHISIAIDQNPSMGISYQEINEKFAISNAGFIELVKSESWRYKLRPTITKDCIFFRKIK</sequence>
<protein>
    <submittedName>
        <fullName evidence="2">Uncharacterized protein</fullName>
    </submittedName>
</protein>
<dbReference type="OrthoDB" id="9952926at2"/>
<evidence type="ECO:0000313" key="3">
    <source>
        <dbReference type="Proteomes" id="UP000093508"/>
    </source>
</evidence>
<dbReference type="RefSeq" id="WP_066694865.1">
    <property type="nucleotide sequence ID" value="NZ_FRBM01000005.1"/>
</dbReference>
<dbReference type="Proteomes" id="UP000184069">
    <property type="component" value="Unassembled WGS sequence"/>
</dbReference>
<organism evidence="2 4">
    <name type="scientific">Chryseobacterium contaminans</name>
    <dbReference type="NCBI Taxonomy" id="1423959"/>
    <lineage>
        <taxon>Bacteria</taxon>
        <taxon>Pseudomonadati</taxon>
        <taxon>Bacteroidota</taxon>
        <taxon>Flavobacteriia</taxon>
        <taxon>Flavobacteriales</taxon>
        <taxon>Weeksellaceae</taxon>
        <taxon>Chryseobacterium group</taxon>
        <taxon>Chryseobacterium</taxon>
    </lineage>
</organism>
<dbReference type="AlphaFoldDB" id="A0A1M7CQZ6"/>